<feature type="domain" description="Calcineurin-like phosphoesterase" evidence="3">
    <location>
        <begin position="9"/>
        <end position="242"/>
    </location>
</feature>
<dbReference type="SUPFAM" id="SSF56300">
    <property type="entry name" value="Metallo-dependent phosphatases"/>
    <property type="match status" value="1"/>
</dbReference>
<evidence type="ECO:0000259" key="3">
    <source>
        <dbReference type="Pfam" id="PF00149"/>
    </source>
</evidence>
<dbReference type="GO" id="GO:0009166">
    <property type="term" value="P:nucleotide catabolic process"/>
    <property type="evidence" value="ECO:0007669"/>
    <property type="project" value="InterPro"/>
</dbReference>
<evidence type="ECO:0000259" key="4">
    <source>
        <dbReference type="Pfam" id="PF02872"/>
    </source>
</evidence>
<comment type="similarity">
    <text evidence="2">Belongs to the 5'-nucleotidase family.</text>
</comment>
<dbReference type="PRINTS" id="PR01607">
    <property type="entry name" value="APYRASEFAMLY"/>
</dbReference>
<dbReference type="Pfam" id="PF00149">
    <property type="entry name" value="Metallophos"/>
    <property type="match status" value="1"/>
</dbReference>
<comment type="caution">
    <text evidence="5">The sequence shown here is derived from an EMBL/GenBank/DDBJ whole genome shotgun (WGS) entry which is preliminary data.</text>
</comment>
<dbReference type="GO" id="GO:0046872">
    <property type="term" value="F:metal ion binding"/>
    <property type="evidence" value="ECO:0007669"/>
    <property type="project" value="InterPro"/>
</dbReference>
<name>A0A5C4TI50_FRUSA</name>
<dbReference type="InterPro" id="IPR008334">
    <property type="entry name" value="5'-Nucleotdase_C"/>
</dbReference>
<keyword evidence="2" id="KW-0378">Hydrolase</keyword>
<reference evidence="5 6" key="1">
    <citation type="submission" date="2018-05" db="EMBL/GenBank/DDBJ databases">
        <title>Lactobacillus sanfranciscensis Ah4 draft denome sequence.</title>
        <authorList>
            <person name="Zhang G."/>
        </authorList>
    </citation>
    <scope>NUCLEOTIDE SEQUENCE [LARGE SCALE GENOMIC DNA]</scope>
    <source>
        <strain evidence="5 6">Ah4</strain>
    </source>
</reference>
<dbReference type="InterPro" id="IPR004843">
    <property type="entry name" value="Calcineurin-like_PHP"/>
</dbReference>
<evidence type="ECO:0000313" key="5">
    <source>
        <dbReference type="EMBL" id="TNK90152.1"/>
    </source>
</evidence>
<dbReference type="Gene3D" id="3.90.780.10">
    <property type="entry name" value="5'-Nucleotidase, C-terminal domain"/>
    <property type="match status" value="1"/>
</dbReference>
<dbReference type="GO" id="GO:0030288">
    <property type="term" value="C:outer membrane-bounded periplasmic space"/>
    <property type="evidence" value="ECO:0007669"/>
    <property type="project" value="TreeGrafter"/>
</dbReference>
<dbReference type="Gene3D" id="3.60.21.10">
    <property type="match status" value="1"/>
</dbReference>
<evidence type="ECO:0000313" key="6">
    <source>
        <dbReference type="Proteomes" id="UP000313312"/>
    </source>
</evidence>
<dbReference type="PROSITE" id="PS00786">
    <property type="entry name" value="5_NUCLEOTIDASE_2"/>
    <property type="match status" value="1"/>
</dbReference>
<dbReference type="InterPro" id="IPR029052">
    <property type="entry name" value="Metallo-depent_PP-like"/>
</dbReference>
<dbReference type="GO" id="GO:0000166">
    <property type="term" value="F:nucleotide binding"/>
    <property type="evidence" value="ECO:0007669"/>
    <property type="project" value="UniProtKB-KW"/>
</dbReference>
<dbReference type="Proteomes" id="UP000313312">
    <property type="component" value="Unassembled WGS sequence"/>
</dbReference>
<dbReference type="PANTHER" id="PTHR11575">
    <property type="entry name" value="5'-NUCLEOTIDASE-RELATED"/>
    <property type="match status" value="1"/>
</dbReference>
<keyword evidence="2" id="KW-0547">Nucleotide-binding</keyword>
<dbReference type="EMBL" id="QFCR01000016">
    <property type="protein sequence ID" value="TNK90152.1"/>
    <property type="molecule type" value="Genomic_DNA"/>
</dbReference>
<protein>
    <submittedName>
        <fullName evidence="5">Bifunctional metallophosphatase/5'-nucleotidase</fullName>
    </submittedName>
</protein>
<dbReference type="InterPro" id="IPR006179">
    <property type="entry name" value="5_nucleotidase/apyrase"/>
</dbReference>
<dbReference type="GO" id="GO:0016788">
    <property type="term" value="F:hydrolase activity, acting on ester bonds"/>
    <property type="evidence" value="ECO:0007669"/>
    <property type="project" value="InterPro"/>
</dbReference>
<evidence type="ECO:0000256" key="1">
    <source>
        <dbReference type="ARBA" id="ARBA00022729"/>
    </source>
</evidence>
<dbReference type="PANTHER" id="PTHR11575:SF6">
    <property type="entry name" value="2',3'-CYCLIC-NUCLEOTIDE 2'-PHOSPHODIESTERASE_3'-NUCLEOTIDASE"/>
    <property type="match status" value="1"/>
</dbReference>
<keyword evidence="1" id="KW-0732">Signal</keyword>
<evidence type="ECO:0000256" key="2">
    <source>
        <dbReference type="RuleBase" id="RU362119"/>
    </source>
</evidence>
<dbReference type="Pfam" id="PF02872">
    <property type="entry name" value="5_nucleotid_C"/>
    <property type="match status" value="1"/>
</dbReference>
<proteinExistence type="inferred from homology"/>
<feature type="domain" description="5'-Nucleotidase C-terminal" evidence="4">
    <location>
        <begin position="329"/>
        <end position="483"/>
    </location>
</feature>
<organism evidence="5 6">
    <name type="scientific">Fructilactobacillus sanfranciscensis</name>
    <name type="common">Lactobacillus sanfranciscensis</name>
    <dbReference type="NCBI Taxonomy" id="1625"/>
    <lineage>
        <taxon>Bacteria</taxon>
        <taxon>Bacillati</taxon>
        <taxon>Bacillota</taxon>
        <taxon>Bacilli</taxon>
        <taxon>Lactobacillales</taxon>
        <taxon>Lactobacillaceae</taxon>
        <taxon>Fructilactobacillus</taxon>
    </lineage>
</organism>
<gene>
    <name evidence="5" type="ORF">DID87_05320</name>
</gene>
<dbReference type="InterPro" id="IPR006146">
    <property type="entry name" value="5'-Nucleotdase_CS"/>
</dbReference>
<dbReference type="AlphaFoldDB" id="A0A5C4TI50"/>
<sequence>MTHVMSKTIKILSTSDVHGFVYPTDFSSRDNRTELGLLKAGSYIKQTKENAKDDETVVAIENGDLIQGSPLTSYLADHSDHQSFLSLITRKIGYDAGILGNHEFNYGFNYIKNSEADRNYPILAANIDGAIAAGIADQPYQIIEKNGIKIAILGLTTAFIPNWELAKNIPGLTFNSILPIAKQLVPELRKQADVVIVSYHGGIEADPETGEPTEKYTVENEGARLLNEVPGIDALVTGHQHRELATKINGVPLTQPGLHGTNVGEITLQLDNDNHVISSESQLIDTAPIKIDPDLMPNPELEETVQDWLDQPMGTVTGADMRITSPMEARLHGHPYLELINQVQMDALGADIASTALFNDDLDGYGRNVSMREIINNYPYPNLAFLEKVTGKDLKAALERCASFFTLQNGEIGISTEFTKPKLQMFNYDFYSGIDYEFDLTKPVGHRVTKLFYHDKTVTDDQSLLVAMNNYRGIGGGEYSMFGSDKLVKQTSDSIQNLTIEYLKHHDPYQAIQPNNLTIKK</sequence>
<accession>A0A5C4TI50</accession>
<dbReference type="SUPFAM" id="SSF55816">
    <property type="entry name" value="5'-nucleotidase (syn. UDP-sugar hydrolase), C-terminal domain"/>
    <property type="match status" value="1"/>
</dbReference>
<dbReference type="InterPro" id="IPR036907">
    <property type="entry name" value="5'-Nucleotdase_C_sf"/>
</dbReference>